<dbReference type="EMBL" id="JAPHQB010000004">
    <property type="protein sequence ID" value="MCX2800794.1"/>
    <property type="molecule type" value="Genomic_DNA"/>
</dbReference>
<dbReference type="PANTHER" id="PTHR32305:SF15">
    <property type="entry name" value="PROTEIN RHSA-RELATED"/>
    <property type="match status" value="1"/>
</dbReference>
<dbReference type="NCBIfam" id="TIGR03696">
    <property type="entry name" value="Rhs_assc_core"/>
    <property type="match status" value="1"/>
</dbReference>
<dbReference type="PANTHER" id="PTHR32305">
    <property type="match status" value="1"/>
</dbReference>
<dbReference type="InterPro" id="IPR022385">
    <property type="entry name" value="Rhs_assc_core"/>
</dbReference>
<accession>A0AB35HV26</accession>
<evidence type="ECO:0000313" key="1">
    <source>
        <dbReference type="EMBL" id="MCX2800794.1"/>
    </source>
</evidence>
<evidence type="ECO:0008006" key="3">
    <source>
        <dbReference type="Google" id="ProtNLM"/>
    </source>
</evidence>
<dbReference type="Gene3D" id="2.180.10.10">
    <property type="entry name" value="RHS repeat-associated core"/>
    <property type="match status" value="1"/>
</dbReference>
<comment type="caution">
    <text evidence="1">The sequence shown here is derived from an EMBL/GenBank/DDBJ whole genome shotgun (WGS) entry which is preliminary data.</text>
</comment>
<dbReference type="AlphaFoldDB" id="A0AB35HV26"/>
<dbReference type="Proteomes" id="UP001209730">
    <property type="component" value="Unassembled WGS sequence"/>
</dbReference>
<dbReference type="InterPro" id="IPR058522">
    <property type="entry name" value="DUF8209"/>
</dbReference>
<dbReference type="Pfam" id="PF26636">
    <property type="entry name" value="DUF8209"/>
    <property type="match status" value="1"/>
</dbReference>
<dbReference type="RefSeq" id="WP_266003104.1">
    <property type="nucleotide sequence ID" value="NZ_JAPHQB010000004.1"/>
</dbReference>
<name>A0AB35HV26_MICTH</name>
<evidence type="ECO:0000313" key="2">
    <source>
        <dbReference type="Proteomes" id="UP001209730"/>
    </source>
</evidence>
<gene>
    <name evidence="1" type="ORF">OQJ68_03250</name>
</gene>
<protein>
    <recommendedName>
        <fullName evidence="3">RHS repeat-associated core domain-containing protein</fullName>
    </recommendedName>
</protein>
<organism evidence="1 2">
    <name type="scientific">Microbulbifer thermotolerans</name>
    <dbReference type="NCBI Taxonomy" id="252514"/>
    <lineage>
        <taxon>Bacteria</taxon>
        <taxon>Pseudomonadati</taxon>
        <taxon>Pseudomonadota</taxon>
        <taxon>Gammaproteobacteria</taxon>
        <taxon>Cellvibrionales</taxon>
        <taxon>Microbulbiferaceae</taxon>
        <taxon>Microbulbifer</taxon>
    </lineage>
</organism>
<reference evidence="1" key="1">
    <citation type="submission" date="2022-11" db="EMBL/GenBank/DDBJ databases">
        <title>Chitin-degrading and fungicidal potential of chitinolytic bacterial strains from marine environment of the Pacific Ocean regions.</title>
        <authorList>
            <person name="Pentekhina I."/>
            <person name="Nedashkovskaya O."/>
            <person name="Seitkalieva A."/>
            <person name="Podvolotskaya A."/>
            <person name="Tekutyeva L."/>
            <person name="Balabanova L."/>
        </authorList>
    </citation>
    <scope>NUCLEOTIDE SEQUENCE</scope>
    <source>
        <strain evidence="1">KMM 6838</strain>
    </source>
</reference>
<dbReference type="PRINTS" id="PR00394">
    <property type="entry name" value="RHSPROTEIN"/>
</dbReference>
<dbReference type="InterPro" id="IPR050708">
    <property type="entry name" value="T6SS_VgrG/RHS"/>
</dbReference>
<proteinExistence type="predicted"/>
<sequence length="315" mass="33915">MRTAKSEDNLLHYDLGGQYLAETNIAANGTDIQSQTDYIYLDNMPVAQIVTTFSEGEVQGRTLTYLHTDHLNTPRIGTDGNEVVVWRWDSDAFGQTAPDTDPDSDGEQTVVNLRFPGQIQGGETTFYYNYFRDYDPSLGRCLTSDPIGLLGGPNTYAYVGGNPVKYIDPKGLDRWDINYASYRNGNYSAGYDFSGEDVEDPCGCGAKVLGIETATGATLVVSGLPVIHYPRIGVGTGSSTGATSIASRTLSSALSQRLPVRVPIPTVSNLGAGSRVLGRVLGRPIPYVGWGLLSNDAVQLADCLAECEEKGECSR</sequence>